<comment type="caution">
    <text evidence="2">The sequence shown here is derived from an EMBL/GenBank/DDBJ whole genome shotgun (WGS) entry which is preliminary data.</text>
</comment>
<keyword evidence="3" id="KW-1185">Reference proteome</keyword>
<sequence>MKIMEKYPNALVSELNLPNFKDYPEWARQEVKESQQNGVSGFEMKTTKFRVHPYQFLKTHKCKKDSCLKRKTKYKKRGLRELESDDHLLSDGDDDNKQDEENRSDLFMLARRKRNHQRMNSVSSAKINSNVYIPSNQNKLCNGQIHHNNSIRHSKRHQHNIINNRNSTSGSKFKQLTLAPLLTSSSSSYSSSTSASRRNNGRNSKDTPKQTKEKKRRSFRKSVDKSALRSIDSESRSDSDNPDKLWCVCQRPSSGLMIECEKRKKVLFFFVFFSN</sequence>
<protein>
    <submittedName>
        <fullName evidence="2">Uncharacterized protein</fullName>
    </submittedName>
</protein>
<feature type="compositionally biased region" description="Basic and acidic residues" evidence="1">
    <location>
        <begin position="221"/>
        <end position="242"/>
    </location>
</feature>
<evidence type="ECO:0000313" key="2">
    <source>
        <dbReference type="EMBL" id="ETO34763.1"/>
    </source>
</evidence>
<evidence type="ECO:0000256" key="1">
    <source>
        <dbReference type="SAM" id="MobiDB-lite"/>
    </source>
</evidence>
<feature type="region of interest" description="Disordered" evidence="1">
    <location>
        <begin position="111"/>
        <end position="130"/>
    </location>
</feature>
<feature type="compositionally biased region" description="Low complexity" evidence="1">
    <location>
        <begin position="184"/>
        <end position="202"/>
    </location>
</feature>
<feature type="compositionally biased region" description="Polar residues" evidence="1">
    <location>
        <begin position="118"/>
        <end position="130"/>
    </location>
</feature>
<accession>X6P9G9</accession>
<dbReference type="Proteomes" id="UP000023152">
    <property type="component" value="Unassembled WGS sequence"/>
</dbReference>
<evidence type="ECO:0000313" key="3">
    <source>
        <dbReference type="Proteomes" id="UP000023152"/>
    </source>
</evidence>
<reference evidence="2 3" key="1">
    <citation type="journal article" date="2013" name="Curr. Biol.">
        <title>The Genome of the Foraminiferan Reticulomyxa filosa.</title>
        <authorList>
            <person name="Glockner G."/>
            <person name="Hulsmann N."/>
            <person name="Schleicher M."/>
            <person name="Noegel A.A."/>
            <person name="Eichinger L."/>
            <person name="Gallinger C."/>
            <person name="Pawlowski J."/>
            <person name="Sierra R."/>
            <person name="Euteneuer U."/>
            <person name="Pillet L."/>
            <person name="Moustafa A."/>
            <person name="Platzer M."/>
            <person name="Groth M."/>
            <person name="Szafranski K."/>
            <person name="Schliwa M."/>
        </authorList>
    </citation>
    <scope>NUCLEOTIDE SEQUENCE [LARGE SCALE GENOMIC DNA]</scope>
</reference>
<name>X6P9G9_RETFI</name>
<feature type="region of interest" description="Disordered" evidence="1">
    <location>
        <begin position="184"/>
        <end position="242"/>
    </location>
</feature>
<dbReference type="EMBL" id="ASPP01002298">
    <property type="protein sequence ID" value="ETO34763.1"/>
    <property type="molecule type" value="Genomic_DNA"/>
</dbReference>
<proteinExistence type="predicted"/>
<organism evidence="2 3">
    <name type="scientific">Reticulomyxa filosa</name>
    <dbReference type="NCBI Taxonomy" id="46433"/>
    <lineage>
        <taxon>Eukaryota</taxon>
        <taxon>Sar</taxon>
        <taxon>Rhizaria</taxon>
        <taxon>Retaria</taxon>
        <taxon>Foraminifera</taxon>
        <taxon>Monothalamids</taxon>
        <taxon>Reticulomyxidae</taxon>
        <taxon>Reticulomyxa</taxon>
    </lineage>
</organism>
<gene>
    <name evidence="2" type="ORF">RFI_02327</name>
</gene>
<dbReference type="AlphaFoldDB" id="X6P9G9"/>